<sequence>MTSRIGLIRIVCVLPLLSLGCGPDGPASESDGSETGDGDGDPGDGDGDPGDGDADGDPGDGDGDGDPGDGDGDPGDCEPAGDAYSFFALDAAEPDAMIDWELTCKSSGVKPADGESGYQIGLVECVSEGLDPMPPPTEVVLTIDSSPATQPFIEVGVGVRLHWVQRPPFIPGKWFTLHTTPGDTQGTLLLAGVSGPAVVPQESPSFDYAPLGVGLVSIGCPTFEHDSQCGLAERQAFEVSWDGDTVVVSDHNFGYVGQLISYQAIVGEALEFPQLDCDDFPARILSALFMLIPEG</sequence>
<evidence type="ECO:0000256" key="1">
    <source>
        <dbReference type="SAM" id="MobiDB-lite"/>
    </source>
</evidence>
<dbReference type="Proteomes" id="UP000238823">
    <property type="component" value="Unassembled WGS sequence"/>
</dbReference>
<feature type="compositionally biased region" description="Acidic residues" evidence="1">
    <location>
        <begin position="31"/>
        <end position="76"/>
    </location>
</feature>
<protein>
    <recommendedName>
        <fullName evidence="4">Dipeptide-binding ABC transporter, periplasmic substrate-binding component</fullName>
    </recommendedName>
</protein>
<dbReference type="AlphaFoldDB" id="A0A2S9YIX7"/>
<proteinExistence type="predicted"/>
<dbReference type="EMBL" id="PVNL01000098">
    <property type="protein sequence ID" value="PRQ05054.1"/>
    <property type="molecule type" value="Genomic_DNA"/>
</dbReference>
<dbReference type="PROSITE" id="PS51257">
    <property type="entry name" value="PROKAR_LIPOPROTEIN"/>
    <property type="match status" value="1"/>
</dbReference>
<evidence type="ECO:0000313" key="3">
    <source>
        <dbReference type="Proteomes" id="UP000238823"/>
    </source>
</evidence>
<gene>
    <name evidence="2" type="ORF">ENSA7_48070</name>
</gene>
<name>A0A2S9YIX7_9BACT</name>
<reference evidence="2 3" key="1">
    <citation type="submission" date="2018-03" db="EMBL/GenBank/DDBJ databases">
        <title>Draft Genome Sequences of the Obligatory Marine Myxobacteria Enhygromyxa salina SWB007.</title>
        <authorList>
            <person name="Poehlein A."/>
            <person name="Moghaddam J.A."/>
            <person name="Harms H."/>
            <person name="Alanjari M."/>
            <person name="Koenig G.M."/>
            <person name="Daniel R."/>
            <person name="Schaeberle T.F."/>
        </authorList>
    </citation>
    <scope>NUCLEOTIDE SEQUENCE [LARGE SCALE GENOMIC DNA]</scope>
    <source>
        <strain evidence="2 3">SWB007</strain>
    </source>
</reference>
<accession>A0A2S9YIX7</accession>
<dbReference type="RefSeq" id="WP_106091720.1">
    <property type="nucleotide sequence ID" value="NZ_PVNL01000098.1"/>
</dbReference>
<evidence type="ECO:0000313" key="2">
    <source>
        <dbReference type="EMBL" id="PRQ05054.1"/>
    </source>
</evidence>
<organism evidence="2 3">
    <name type="scientific">Enhygromyxa salina</name>
    <dbReference type="NCBI Taxonomy" id="215803"/>
    <lineage>
        <taxon>Bacteria</taxon>
        <taxon>Pseudomonadati</taxon>
        <taxon>Myxococcota</taxon>
        <taxon>Polyangia</taxon>
        <taxon>Nannocystales</taxon>
        <taxon>Nannocystaceae</taxon>
        <taxon>Enhygromyxa</taxon>
    </lineage>
</organism>
<feature type="region of interest" description="Disordered" evidence="1">
    <location>
        <begin position="21"/>
        <end position="82"/>
    </location>
</feature>
<evidence type="ECO:0008006" key="4">
    <source>
        <dbReference type="Google" id="ProtNLM"/>
    </source>
</evidence>
<comment type="caution">
    <text evidence="2">The sequence shown here is derived from an EMBL/GenBank/DDBJ whole genome shotgun (WGS) entry which is preliminary data.</text>
</comment>